<evidence type="ECO:0000313" key="1">
    <source>
        <dbReference type="EMBL" id="EFJ41463.1"/>
    </source>
</evidence>
<accession>D8UFI4</accession>
<dbReference type="RefSeq" id="XP_002957408.1">
    <property type="nucleotide sequence ID" value="XM_002957362.1"/>
</dbReference>
<reference evidence="1 2" key="1">
    <citation type="journal article" date="2010" name="Science">
        <title>Genomic analysis of organismal complexity in the multicellular green alga Volvox carteri.</title>
        <authorList>
            <person name="Prochnik S.E."/>
            <person name="Umen J."/>
            <person name="Nedelcu A.M."/>
            <person name="Hallmann A."/>
            <person name="Miller S.M."/>
            <person name="Nishii I."/>
            <person name="Ferris P."/>
            <person name="Kuo A."/>
            <person name="Mitros T."/>
            <person name="Fritz-Laylin L.K."/>
            <person name="Hellsten U."/>
            <person name="Chapman J."/>
            <person name="Simakov O."/>
            <person name="Rensing S.A."/>
            <person name="Terry A."/>
            <person name="Pangilinan J."/>
            <person name="Kapitonov V."/>
            <person name="Jurka J."/>
            <person name="Salamov A."/>
            <person name="Shapiro H."/>
            <person name="Schmutz J."/>
            <person name="Grimwood J."/>
            <person name="Lindquist E."/>
            <person name="Lucas S."/>
            <person name="Grigoriev I.V."/>
            <person name="Schmitt R."/>
            <person name="Kirk D."/>
            <person name="Rokhsar D.S."/>
        </authorList>
    </citation>
    <scope>NUCLEOTIDE SEQUENCE [LARGE SCALE GENOMIC DNA]</scope>
    <source>
        <strain evidence="2">f. Nagariensis / Eve</strain>
    </source>
</reference>
<dbReference type="EMBL" id="GL378394">
    <property type="protein sequence ID" value="EFJ41463.1"/>
    <property type="molecule type" value="Genomic_DNA"/>
</dbReference>
<gene>
    <name evidence="1" type="ORF">VOLCADRAFT_98503</name>
</gene>
<organism evidence="2">
    <name type="scientific">Volvox carteri f. nagariensis</name>
    <dbReference type="NCBI Taxonomy" id="3068"/>
    <lineage>
        <taxon>Eukaryota</taxon>
        <taxon>Viridiplantae</taxon>
        <taxon>Chlorophyta</taxon>
        <taxon>core chlorophytes</taxon>
        <taxon>Chlorophyceae</taxon>
        <taxon>CS clade</taxon>
        <taxon>Chlamydomonadales</taxon>
        <taxon>Volvocaceae</taxon>
        <taxon>Volvox</taxon>
    </lineage>
</organism>
<dbReference type="KEGG" id="vcn:VOLCADRAFT_98503"/>
<dbReference type="InParanoid" id="D8UFI4"/>
<proteinExistence type="predicted"/>
<sequence>MAETTSQSKITPVAEDWNWTARIRNELDANKAWQRNWGFLLEQPCRAKPQQPIACNGQMSADPHDALSAFMQSAAPASSSAVPLSYIASKQRDSARARRQMQQQDALDGFVSSYMAKASPMARELPTKEFRKPLTTSHEYGWGRNLEVFGRMTLLLK</sequence>
<evidence type="ECO:0000313" key="2">
    <source>
        <dbReference type="Proteomes" id="UP000001058"/>
    </source>
</evidence>
<dbReference type="Pfam" id="PF14945">
    <property type="entry name" value="LLC1"/>
    <property type="match status" value="1"/>
</dbReference>
<name>D8UFI4_VOLCA</name>
<dbReference type="GeneID" id="9626904"/>
<keyword evidence="2" id="KW-1185">Reference proteome</keyword>
<protein>
    <submittedName>
        <fullName evidence="1">Uncharacterized protein</fullName>
    </submittedName>
</protein>
<dbReference type="InterPro" id="IPR020339">
    <property type="entry name" value="C20orf85-like"/>
</dbReference>
<dbReference type="AlphaFoldDB" id="D8UFI4"/>
<dbReference type="OrthoDB" id="531686at2759"/>
<dbReference type="Proteomes" id="UP000001058">
    <property type="component" value="Unassembled WGS sequence"/>
</dbReference>